<name>A0A8H7XLD1_PSICU</name>
<dbReference type="EMBL" id="JAFIQS010000023">
    <property type="protein sequence ID" value="KAG5161904.1"/>
    <property type="molecule type" value="Genomic_DNA"/>
</dbReference>
<evidence type="ECO:0000256" key="2">
    <source>
        <dbReference type="SAM" id="SignalP"/>
    </source>
</evidence>
<reference evidence="3" key="1">
    <citation type="submission" date="2021-02" db="EMBL/GenBank/DDBJ databases">
        <title>Psilocybe cubensis genome.</title>
        <authorList>
            <person name="Mckernan K.J."/>
            <person name="Crawford S."/>
            <person name="Trippe A."/>
            <person name="Kane L.T."/>
            <person name="Mclaughlin S."/>
        </authorList>
    </citation>
    <scope>NUCLEOTIDE SEQUENCE [LARGE SCALE GENOMIC DNA]</scope>
    <source>
        <strain evidence="3">MGC-MH-2018</strain>
    </source>
</reference>
<keyword evidence="2" id="KW-0732">Signal</keyword>
<dbReference type="OrthoDB" id="2835827at2759"/>
<evidence type="ECO:0000313" key="3">
    <source>
        <dbReference type="EMBL" id="KAG5161904.1"/>
    </source>
</evidence>
<organism evidence="3">
    <name type="scientific">Psilocybe cubensis</name>
    <name type="common">Psychedelic mushroom</name>
    <name type="synonym">Stropharia cubensis</name>
    <dbReference type="NCBI Taxonomy" id="181762"/>
    <lineage>
        <taxon>Eukaryota</taxon>
        <taxon>Fungi</taxon>
        <taxon>Dikarya</taxon>
        <taxon>Basidiomycota</taxon>
        <taxon>Agaricomycotina</taxon>
        <taxon>Agaricomycetes</taxon>
        <taxon>Agaricomycetidae</taxon>
        <taxon>Agaricales</taxon>
        <taxon>Agaricineae</taxon>
        <taxon>Strophariaceae</taxon>
        <taxon>Psilocybe</taxon>
    </lineage>
</organism>
<feature type="chain" id="PRO_5034215075" evidence="2">
    <location>
        <begin position="23"/>
        <end position="138"/>
    </location>
</feature>
<dbReference type="AlphaFoldDB" id="A0A8H7XLD1"/>
<feature type="signal peptide" evidence="2">
    <location>
        <begin position="1"/>
        <end position="22"/>
    </location>
</feature>
<proteinExistence type="predicted"/>
<feature type="region of interest" description="Disordered" evidence="1">
    <location>
        <begin position="68"/>
        <end position="89"/>
    </location>
</feature>
<sequence>MKITSVLSYFSFFAGLALMVQAHVDYNEYEARDYIDELAARDLVLDYHARSSLLAELDTRELVEELENRLQRRGPKPPGLKPSKVSRKVKGVGGNIVSKDKYKCPYCGSEWDTVQDTAGDDYCDYLSAVDCSKFCKAK</sequence>
<accession>A0A8H7XLD1</accession>
<protein>
    <submittedName>
        <fullName evidence="3">Uncharacterized protein</fullName>
    </submittedName>
</protein>
<gene>
    <name evidence="3" type="ORF">JR316_013192</name>
</gene>
<comment type="caution">
    <text evidence="3">The sequence shown here is derived from an EMBL/GenBank/DDBJ whole genome shotgun (WGS) entry which is preliminary data.</text>
</comment>
<evidence type="ECO:0000256" key="1">
    <source>
        <dbReference type="SAM" id="MobiDB-lite"/>
    </source>
</evidence>